<name>A0A2P5EZU3_TREOI</name>
<organism evidence="1 2">
    <name type="scientific">Trema orientale</name>
    <name type="common">Charcoal tree</name>
    <name type="synonym">Celtis orientalis</name>
    <dbReference type="NCBI Taxonomy" id="63057"/>
    <lineage>
        <taxon>Eukaryota</taxon>
        <taxon>Viridiplantae</taxon>
        <taxon>Streptophyta</taxon>
        <taxon>Embryophyta</taxon>
        <taxon>Tracheophyta</taxon>
        <taxon>Spermatophyta</taxon>
        <taxon>Magnoliopsida</taxon>
        <taxon>eudicotyledons</taxon>
        <taxon>Gunneridae</taxon>
        <taxon>Pentapetalae</taxon>
        <taxon>rosids</taxon>
        <taxon>fabids</taxon>
        <taxon>Rosales</taxon>
        <taxon>Cannabaceae</taxon>
        <taxon>Trema</taxon>
    </lineage>
</organism>
<dbReference type="AlphaFoldDB" id="A0A2P5EZU3"/>
<dbReference type="GO" id="GO:0003964">
    <property type="term" value="F:RNA-directed DNA polymerase activity"/>
    <property type="evidence" value="ECO:0007669"/>
    <property type="project" value="UniProtKB-KW"/>
</dbReference>
<evidence type="ECO:0000313" key="2">
    <source>
        <dbReference type="Proteomes" id="UP000237000"/>
    </source>
</evidence>
<sequence length="172" mass="19091">MGRLTLISSVGQAMPTYGMTTNRLPQSWGSNVTGNLRIHLRAWDHICKPKTSGGLGLCRIADYNRAFLVKWAWLLNSGSNALWAQVLRSKYLKAGTMIEATAKASDSVFWKAIIGVNDLLKKGACFIVGDGSTTNIWRDPWVPKHPTFRPNPTINPGPGFVWVVDFILPRPR</sequence>
<keyword evidence="1" id="KW-0548">Nucleotidyltransferase</keyword>
<comment type="caution">
    <text evidence="1">The sequence shown here is derived from an EMBL/GenBank/DDBJ whole genome shotgun (WGS) entry which is preliminary data.</text>
</comment>
<keyword evidence="2" id="KW-1185">Reference proteome</keyword>
<dbReference type="Proteomes" id="UP000237000">
    <property type="component" value="Unassembled WGS sequence"/>
</dbReference>
<reference evidence="2" key="1">
    <citation type="submission" date="2016-06" db="EMBL/GenBank/DDBJ databases">
        <title>Parallel loss of symbiosis genes in relatives of nitrogen-fixing non-legume Parasponia.</title>
        <authorList>
            <person name="Van Velzen R."/>
            <person name="Holmer R."/>
            <person name="Bu F."/>
            <person name="Rutten L."/>
            <person name="Van Zeijl A."/>
            <person name="Liu W."/>
            <person name="Santuari L."/>
            <person name="Cao Q."/>
            <person name="Sharma T."/>
            <person name="Shen D."/>
            <person name="Roswanjaya Y."/>
            <person name="Wardhani T."/>
            <person name="Kalhor M.S."/>
            <person name="Jansen J."/>
            <person name="Van den Hoogen J."/>
            <person name="Gungor B."/>
            <person name="Hartog M."/>
            <person name="Hontelez J."/>
            <person name="Verver J."/>
            <person name="Yang W.-C."/>
            <person name="Schijlen E."/>
            <person name="Repin R."/>
            <person name="Schilthuizen M."/>
            <person name="Schranz E."/>
            <person name="Heidstra R."/>
            <person name="Miyata K."/>
            <person name="Fedorova E."/>
            <person name="Kohlen W."/>
            <person name="Bisseling T."/>
            <person name="Smit S."/>
            <person name="Geurts R."/>
        </authorList>
    </citation>
    <scope>NUCLEOTIDE SEQUENCE [LARGE SCALE GENOMIC DNA]</scope>
    <source>
        <strain evidence="2">cv. RG33-2</strain>
    </source>
</reference>
<gene>
    <name evidence="1" type="ORF">TorRG33x02_130910</name>
</gene>
<dbReference type="EMBL" id="JXTC01000077">
    <property type="protein sequence ID" value="PON91060.1"/>
    <property type="molecule type" value="Genomic_DNA"/>
</dbReference>
<dbReference type="PANTHER" id="PTHR33116">
    <property type="entry name" value="REVERSE TRANSCRIPTASE ZINC-BINDING DOMAIN-CONTAINING PROTEIN-RELATED-RELATED"/>
    <property type="match status" value="1"/>
</dbReference>
<dbReference type="PANTHER" id="PTHR33116:SF86">
    <property type="entry name" value="REVERSE TRANSCRIPTASE DOMAIN-CONTAINING PROTEIN"/>
    <property type="match status" value="1"/>
</dbReference>
<accession>A0A2P5EZU3</accession>
<keyword evidence="1" id="KW-0695">RNA-directed DNA polymerase</keyword>
<dbReference type="InParanoid" id="A0A2P5EZU3"/>
<evidence type="ECO:0000313" key="1">
    <source>
        <dbReference type="EMBL" id="PON91060.1"/>
    </source>
</evidence>
<dbReference type="OrthoDB" id="1166712at2759"/>
<proteinExistence type="predicted"/>
<protein>
    <submittedName>
        <fullName evidence="1">RNA-directed DNA polymerase (Reverse transcriptase)-related family protein</fullName>
    </submittedName>
</protein>
<keyword evidence="1" id="KW-0808">Transferase</keyword>